<proteinExistence type="predicted"/>
<evidence type="ECO:0000313" key="1">
    <source>
        <dbReference type="EMBL" id="GBN07158.1"/>
    </source>
</evidence>
<keyword evidence="2" id="KW-1185">Reference proteome</keyword>
<dbReference type="OrthoDB" id="6423919at2759"/>
<evidence type="ECO:0000313" key="2">
    <source>
        <dbReference type="Proteomes" id="UP000499080"/>
    </source>
</evidence>
<name>A0A4Y2KXW2_ARAVE</name>
<dbReference type="Proteomes" id="UP000499080">
    <property type="component" value="Unassembled WGS sequence"/>
</dbReference>
<sequence>MGGPNVHSYRYKKPGHTVTHTYKYKKPGTTNTHTYHYKTPGELNTHQHRYRNKKPLTGVYSIINTIYNYFAVGGRLTGIPPIGISYAAQILRCTGAKELLSQELNSRTARCARHANAKVIKEHLTKKSASEID</sequence>
<organism evidence="1 2">
    <name type="scientific">Araneus ventricosus</name>
    <name type="common">Orbweaver spider</name>
    <name type="synonym">Epeira ventricosa</name>
    <dbReference type="NCBI Taxonomy" id="182803"/>
    <lineage>
        <taxon>Eukaryota</taxon>
        <taxon>Metazoa</taxon>
        <taxon>Ecdysozoa</taxon>
        <taxon>Arthropoda</taxon>
        <taxon>Chelicerata</taxon>
        <taxon>Arachnida</taxon>
        <taxon>Araneae</taxon>
        <taxon>Araneomorphae</taxon>
        <taxon>Entelegynae</taxon>
        <taxon>Araneoidea</taxon>
        <taxon>Araneidae</taxon>
        <taxon>Araneus</taxon>
    </lineage>
</organism>
<protein>
    <submittedName>
        <fullName evidence="1">Uncharacterized protein</fullName>
    </submittedName>
</protein>
<comment type="caution">
    <text evidence="1">The sequence shown here is derived from an EMBL/GenBank/DDBJ whole genome shotgun (WGS) entry which is preliminary data.</text>
</comment>
<gene>
    <name evidence="1" type="ORF">AVEN_63381_2</name>
</gene>
<accession>A0A4Y2KXW2</accession>
<dbReference type="EMBL" id="BGPR01005138">
    <property type="protein sequence ID" value="GBN07158.1"/>
    <property type="molecule type" value="Genomic_DNA"/>
</dbReference>
<reference evidence="1 2" key="1">
    <citation type="journal article" date="2019" name="Sci. Rep.">
        <title>Orb-weaving spider Araneus ventricosus genome elucidates the spidroin gene catalogue.</title>
        <authorList>
            <person name="Kono N."/>
            <person name="Nakamura H."/>
            <person name="Ohtoshi R."/>
            <person name="Moran D.A.P."/>
            <person name="Shinohara A."/>
            <person name="Yoshida Y."/>
            <person name="Fujiwara M."/>
            <person name="Mori M."/>
            <person name="Tomita M."/>
            <person name="Arakawa K."/>
        </authorList>
    </citation>
    <scope>NUCLEOTIDE SEQUENCE [LARGE SCALE GENOMIC DNA]</scope>
</reference>
<dbReference type="AlphaFoldDB" id="A0A4Y2KXW2"/>